<comment type="caution">
    <text evidence="1">The sequence shown here is derived from an EMBL/GenBank/DDBJ whole genome shotgun (WGS) entry which is preliminary data.</text>
</comment>
<keyword evidence="2" id="KW-1185">Reference proteome</keyword>
<dbReference type="EMBL" id="JAUKUA010000006">
    <property type="protein sequence ID" value="KAK0707644.1"/>
    <property type="molecule type" value="Genomic_DNA"/>
</dbReference>
<name>A0AA40DL35_9PEZI</name>
<proteinExistence type="predicted"/>
<evidence type="ECO:0000313" key="2">
    <source>
        <dbReference type="Proteomes" id="UP001172102"/>
    </source>
</evidence>
<protein>
    <submittedName>
        <fullName evidence="1">Uncharacterized protein</fullName>
    </submittedName>
</protein>
<sequence length="82" mass="9146">MNVSWYLRSWCSGEVEVASNIPQCIECIKFTQRMCHRCGGGYCLIHNEGSNLVAVCSIVIPITWRIVTDVEGPPCSAIVRFP</sequence>
<organism evidence="1 2">
    <name type="scientific">Lasiosphaeris hirsuta</name>
    <dbReference type="NCBI Taxonomy" id="260670"/>
    <lineage>
        <taxon>Eukaryota</taxon>
        <taxon>Fungi</taxon>
        <taxon>Dikarya</taxon>
        <taxon>Ascomycota</taxon>
        <taxon>Pezizomycotina</taxon>
        <taxon>Sordariomycetes</taxon>
        <taxon>Sordariomycetidae</taxon>
        <taxon>Sordariales</taxon>
        <taxon>Lasiosphaeriaceae</taxon>
        <taxon>Lasiosphaeris</taxon>
    </lineage>
</organism>
<dbReference type="Proteomes" id="UP001172102">
    <property type="component" value="Unassembled WGS sequence"/>
</dbReference>
<dbReference type="AlphaFoldDB" id="A0AA40DL35"/>
<gene>
    <name evidence="1" type="ORF">B0H67DRAFT_496223</name>
</gene>
<reference evidence="1" key="1">
    <citation type="submission" date="2023-06" db="EMBL/GenBank/DDBJ databases">
        <title>Genome-scale phylogeny and comparative genomics of the fungal order Sordariales.</title>
        <authorList>
            <consortium name="Lawrence Berkeley National Laboratory"/>
            <person name="Hensen N."/>
            <person name="Bonometti L."/>
            <person name="Westerberg I."/>
            <person name="Brannstrom I.O."/>
            <person name="Guillou S."/>
            <person name="Cros-Aarteil S."/>
            <person name="Calhoun S."/>
            <person name="Haridas S."/>
            <person name="Kuo A."/>
            <person name="Mondo S."/>
            <person name="Pangilinan J."/>
            <person name="Riley R."/>
            <person name="Labutti K."/>
            <person name="Andreopoulos B."/>
            <person name="Lipzen A."/>
            <person name="Chen C."/>
            <person name="Yanf M."/>
            <person name="Daum C."/>
            <person name="Ng V."/>
            <person name="Clum A."/>
            <person name="Steindorff A."/>
            <person name="Ohm R."/>
            <person name="Martin F."/>
            <person name="Silar P."/>
            <person name="Natvig D."/>
            <person name="Lalanne C."/>
            <person name="Gautier V."/>
            <person name="Ament-Velasquez S.L."/>
            <person name="Kruys A."/>
            <person name="Hutchinson M.I."/>
            <person name="Powell A.J."/>
            <person name="Barry K."/>
            <person name="Miller A.N."/>
            <person name="Grigoriev I.V."/>
            <person name="Debuchy R."/>
            <person name="Gladieux P."/>
            <person name="Thoren M.H."/>
            <person name="Johannesson H."/>
        </authorList>
    </citation>
    <scope>NUCLEOTIDE SEQUENCE</scope>
    <source>
        <strain evidence="1">SMH4607-1</strain>
    </source>
</reference>
<accession>A0AA40DL35</accession>
<evidence type="ECO:0000313" key="1">
    <source>
        <dbReference type="EMBL" id="KAK0707644.1"/>
    </source>
</evidence>